<feature type="region of interest" description="Disordered" evidence="2">
    <location>
        <begin position="888"/>
        <end position="950"/>
    </location>
</feature>
<dbReference type="EMBL" id="MDYX01000024">
    <property type="protein sequence ID" value="KAF9629130.1"/>
    <property type="molecule type" value="Genomic_DNA"/>
</dbReference>
<feature type="coiled-coil region" evidence="1">
    <location>
        <begin position="518"/>
        <end position="625"/>
    </location>
</feature>
<evidence type="ECO:0000313" key="4">
    <source>
        <dbReference type="Proteomes" id="UP000627934"/>
    </source>
</evidence>
<keyword evidence="1" id="KW-0175">Coiled coil</keyword>
<feature type="coiled-coil region" evidence="1">
    <location>
        <begin position="242"/>
        <end position="294"/>
    </location>
</feature>
<evidence type="ECO:0000256" key="1">
    <source>
        <dbReference type="SAM" id="Coils"/>
    </source>
</evidence>
<accession>A0A8H7INV9</accession>
<evidence type="ECO:0000313" key="3">
    <source>
        <dbReference type="EMBL" id="KAF9629130.1"/>
    </source>
</evidence>
<dbReference type="Gene3D" id="1.10.287.1490">
    <property type="match status" value="1"/>
</dbReference>
<sequence length="950" mass="107977">MGPKKASKWVERHQLDHQYHHAIINITSEDLNDDTIEELTRKKEEIEEEAAENLRTFLHDSARIENVLSPGVLQLLDEALGVVDAARDKMIAAIQQKARNRKNRLRRSKARNSRRIRVRDLRIEKLKKHCADAQQAVERAREDHQAELERMKEDKTKELEQAERRCQYKITELHKSQQEDLMRANEESKKIQEKLNATEDKYHAAEKQAREALDASIRSGRALADLQASMSTSTSNQQQRSAAQALEAYQEVEKAKDEMRKSCEKEKEALRKEREELRETMEQTKQAAVAAEKAATQTLLQGQKDASEIIHEAALRSLKADHEQMVKNLKTEHETELRKLRDDCDAHEKSLMEVNAEELKAKEKQHQDELFEFIEYRNQEANQESESHKEELKRQEERLKECQRQSQALEEDLGAKLENLQSKMTEQAVATEQKEEEWQQSMDKQGQTHRDVIVRLQQELEEKYHERLRSEELKHLEALQKERKTHESNDATISARDETIKQQTELIQRISKESGDRLESLNKQRQLFQEESQKLQKCEDRHLEDKKLESLQLDEIQKLKGRVKALEDTLEQKETSLQSVCTQVEEAKVFNQEWKDGYEELEKEYAALEEKLRAKQELLEKAHQNGEGFKAQAERYAKLRAADKEAAQKRQEMADSNIIKLSETVKQLTSALRSSRSVYEAVQAARTADHERYNSRIDSLQEALTAQNAELREAHGLCSRSQSLIEGLCTALDSYKTHADSLAQQLDDRMKEGEENIGKLLDALATAHKTIDGLRSRIQQSSATMESLAEVLDDFEDLLPQVSRYRDTLLDALARSQEKCKRRSELLAFREWRLHTYATELNRVANLPQEGMKFVQELLDDIEKYKKARHSIWETMLPREIGNQASAAGAAGSAGVTGGAGSTEGSGGSGGAVGRGGGSAGRGGSTSRGRGTSHGGGSGGAGGVGGVFSG</sequence>
<comment type="caution">
    <text evidence="3">The sequence shown here is derived from an EMBL/GenBank/DDBJ whole genome shotgun (WGS) entry which is preliminary data.</text>
</comment>
<dbReference type="Proteomes" id="UP000627934">
    <property type="component" value="Unassembled WGS sequence"/>
</dbReference>
<proteinExistence type="predicted"/>
<gene>
    <name evidence="3" type="ORF">BFW01_g10333</name>
</gene>
<name>A0A8H7INV9_9PEZI</name>
<protein>
    <submittedName>
        <fullName evidence="3">Uncharacterized protein</fullName>
    </submittedName>
</protein>
<feature type="coiled-coil region" evidence="1">
    <location>
        <begin position="29"/>
        <end position="56"/>
    </location>
</feature>
<feature type="compositionally biased region" description="Gly residues" evidence="2">
    <location>
        <begin position="895"/>
        <end position="950"/>
    </location>
</feature>
<evidence type="ECO:0000256" key="2">
    <source>
        <dbReference type="SAM" id="MobiDB-lite"/>
    </source>
</evidence>
<reference evidence="3" key="2">
    <citation type="journal article" date="2018" name="DNA Res.">
        <title>Comparative genome and transcriptome analyses reveal adaptations to opportunistic infections in woody plant degrading pathogens of Botryosphaeriaceae.</title>
        <authorList>
            <person name="Yan J.Y."/>
            <person name="Zhao W.S."/>
            <person name="Chen Z."/>
            <person name="Xing Q.K."/>
            <person name="Zhang W."/>
            <person name="Chethana K.W.T."/>
            <person name="Xue M.F."/>
            <person name="Xu J.P."/>
            <person name="Phillips A.J.L."/>
            <person name="Wang Y."/>
            <person name="Liu J.H."/>
            <person name="Liu M."/>
            <person name="Zhou Y."/>
            <person name="Jayawardena R.S."/>
            <person name="Manawasinghe I.S."/>
            <person name="Huang J.B."/>
            <person name="Qiao G.H."/>
            <person name="Fu C.Y."/>
            <person name="Guo F.F."/>
            <person name="Dissanayake A.J."/>
            <person name="Peng Y.L."/>
            <person name="Hyde K.D."/>
            <person name="Li X.H."/>
        </authorList>
    </citation>
    <scope>NUCLEOTIDE SEQUENCE</scope>
    <source>
        <strain evidence="3">CSS-01s</strain>
    </source>
</reference>
<dbReference type="AlphaFoldDB" id="A0A8H7INV9"/>
<feature type="coiled-coil region" evidence="1">
    <location>
        <begin position="123"/>
        <end position="215"/>
    </location>
</feature>
<organism evidence="3 4">
    <name type="scientific">Lasiodiplodia theobromae</name>
    <dbReference type="NCBI Taxonomy" id="45133"/>
    <lineage>
        <taxon>Eukaryota</taxon>
        <taxon>Fungi</taxon>
        <taxon>Dikarya</taxon>
        <taxon>Ascomycota</taxon>
        <taxon>Pezizomycotina</taxon>
        <taxon>Dothideomycetes</taxon>
        <taxon>Dothideomycetes incertae sedis</taxon>
        <taxon>Botryosphaeriales</taxon>
        <taxon>Botryosphaeriaceae</taxon>
        <taxon>Lasiodiplodia</taxon>
    </lineage>
</organism>
<reference evidence="3" key="1">
    <citation type="submission" date="2016-08" db="EMBL/GenBank/DDBJ databases">
        <authorList>
            <person name="Yan J."/>
        </authorList>
    </citation>
    <scope>NUCLEOTIDE SEQUENCE</scope>
    <source>
        <strain evidence="3">CSS-01s</strain>
    </source>
</reference>
<feature type="coiled-coil region" evidence="1">
    <location>
        <begin position="319"/>
        <end position="437"/>
    </location>
</feature>